<feature type="domain" description="RNA polymerase sigma factor 70 region 4 type 2" evidence="6">
    <location>
        <begin position="123"/>
        <end position="169"/>
    </location>
</feature>
<comment type="caution">
    <text evidence="7">The sequence shown here is derived from an EMBL/GenBank/DDBJ whole genome shotgun (WGS) entry which is preliminary data.</text>
</comment>
<evidence type="ECO:0000259" key="6">
    <source>
        <dbReference type="Pfam" id="PF08281"/>
    </source>
</evidence>
<name>A0A7K1XXT2_9SPHI</name>
<evidence type="ECO:0000313" key="8">
    <source>
        <dbReference type="Proteomes" id="UP000451233"/>
    </source>
</evidence>
<evidence type="ECO:0000256" key="4">
    <source>
        <dbReference type="ARBA" id="ARBA00023163"/>
    </source>
</evidence>
<sequence>MEKGETSVALLVTEMQKGDIKAYDALFWRYHQAIYRNILKFVKDHDAAQDLLQDVFISLWEKRHMLDSQQPVSNWLYVVSYNRAISHIRKRLRDQVLQESMAAELRLDEAGDKALVESRYTLLNEALQQLSPQKRNVFTLCKIEGKSYEEAAETLQISKHTVKEYLSLATIAVKAYIKSHPGAGDKVGMLAFFYFFI</sequence>
<accession>A0A7K1XXT2</accession>
<dbReference type="SUPFAM" id="SSF88946">
    <property type="entry name" value="Sigma2 domain of RNA polymerase sigma factors"/>
    <property type="match status" value="1"/>
</dbReference>
<dbReference type="Pfam" id="PF04542">
    <property type="entry name" value="Sigma70_r2"/>
    <property type="match status" value="1"/>
</dbReference>
<dbReference type="Proteomes" id="UP000451233">
    <property type="component" value="Unassembled WGS sequence"/>
</dbReference>
<dbReference type="InterPro" id="IPR013249">
    <property type="entry name" value="RNA_pol_sigma70_r4_t2"/>
</dbReference>
<dbReference type="RefSeq" id="WP_160906627.1">
    <property type="nucleotide sequence ID" value="NZ_WVHS01000002.1"/>
</dbReference>
<dbReference type="Gene3D" id="1.10.1740.10">
    <property type="match status" value="1"/>
</dbReference>
<keyword evidence="3" id="KW-0731">Sigma factor</keyword>
<dbReference type="PANTHER" id="PTHR43133">
    <property type="entry name" value="RNA POLYMERASE ECF-TYPE SIGMA FACTO"/>
    <property type="match status" value="1"/>
</dbReference>
<dbReference type="InterPro" id="IPR036388">
    <property type="entry name" value="WH-like_DNA-bd_sf"/>
</dbReference>
<protein>
    <submittedName>
        <fullName evidence="7">Sigma-70 family RNA polymerase sigma factor</fullName>
    </submittedName>
</protein>
<dbReference type="InterPro" id="IPR039425">
    <property type="entry name" value="RNA_pol_sigma-70-like"/>
</dbReference>
<keyword evidence="8" id="KW-1185">Reference proteome</keyword>
<gene>
    <name evidence="7" type="ORF">GS398_10050</name>
</gene>
<dbReference type="PANTHER" id="PTHR43133:SF46">
    <property type="entry name" value="RNA POLYMERASE SIGMA-70 FACTOR ECF SUBFAMILY"/>
    <property type="match status" value="1"/>
</dbReference>
<evidence type="ECO:0000259" key="5">
    <source>
        <dbReference type="Pfam" id="PF04542"/>
    </source>
</evidence>
<reference evidence="7 8" key="1">
    <citation type="submission" date="2019-11" db="EMBL/GenBank/DDBJ databases">
        <title>Pedobacter sp. HMF7056 Genome sequencing and assembly.</title>
        <authorList>
            <person name="Kang H."/>
            <person name="Kim H."/>
            <person name="Joh K."/>
        </authorList>
    </citation>
    <scope>NUCLEOTIDE SEQUENCE [LARGE SCALE GENOMIC DNA]</scope>
    <source>
        <strain evidence="7 8">HMF7056</strain>
    </source>
</reference>
<evidence type="ECO:0000313" key="7">
    <source>
        <dbReference type="EMBL" id="MXV15647.1"/>
    </source>
</evidence>
<evidence type="ECO:0000256" key="1">
    <source>
        <dbReference type="ARBA" id="ARBA00010641"/>
    </source>
</evidence>
<dbReference type="NCBIfam" id="TIGR02937">
    <property type="entry name" value="sigma70-ECF"/>
    <property type="match status" value="1"/>
</dbReference>
<organism evidence="7 8">
    <name type="scientific">Hufsiella ginkgonis</name>
    <dbReference type="NCBI Taxonomy" id="2695274"/>
    <lineage>
        <taxon>Bacteria</taxon>
        <taxon>Pseudomonadati</taxon>
        <taxon>Bacteroidota</taxon>
        <taxon>Sphingobacteriia</taxon>
        <taxon>Sphingobacteriales</taxon>
        <taxon>Sphingobacteriaceae</taxon>
        <taxon>Hufsiella</taxon>
    </lineage>
</organism>
<keyword evidence="4" id="KW-0804">Transcription</keyword>
<dbReference type="InterPro" id="IPR014284">
    <property type="entry name" value="RNA_pol_sigma-70_dom"/>
</dbReference>
<dbReference type="GO" id="GO:0016987">
    <property type="term" value="F:sigma factor activity"/>
    <property type="evidence" value="ECO:0007669"/>
    <property type="project" value="UniProtKB-KW"/>
</dbReference>
<comment type="similarity">
    <text evidence="1">Belongs to the sigma-70 factor family. ECF subfamily.</text>
</comment>
<dbReference type="InterPro" id="IPR013324">
    <property type="entry name" value="RNA_pol_sigma_r3/r4-like"/>
</dbReference>
<dbReference type="SUPFAM" id="SSF88659">
    <property type="entry name" value="Sigma3 and sigma4 domains of RNA polymerase sigma factors"/>
    <property type="match status" value="1"/>
</dbReference>
<dbReference type="AlphaFoldDB" id="A0A7K1XXT2"/>
<keyword evidence="2" id="KW-0805">Transcription regulation</keyword>
<feature type="domain" description="RNA polymerase sigma-70 region 2" evidence="5">
    <location>
        <begin position="27"/>
        <end position="91"/>
    </location>
</feature>
<dbReference type="InterPro" id="IPR013325">
    <property type="entry name" value="RNA_pol_sigma_r2"/>
</dbReference>
<dbReference type="GO" id="GO:0006352">
    <property type="term" value="P:DNA-templated transcription initiation"/>
    <property type="evidence" value="ECO:0007669"/>
    <property type="project" value="InterPro"/>
</dbReference>
<dbReference type="Pfam" id="PF08281">
    <property type="entry name" value="Sigma70_r4_2"/>
    <property type="match status" value="1"/>
</dbReference>
<dbReference type="Gene3D" id="1.10.10.10">
    <property type="entry name" value="Winged helix-like DNA-binding domain superfamily/Winged helix DNA-binding domain"/>
    <property type="match status" value="1"/>
</dbReference>
<evidence type="ECO:0000256" key="2">
    <source>
        <dbReference type="ARBA" id="ARBA00023015"/>
    </source>
</evidence>
<dbReference type="EMBL" id="WVHS01000002">
    <property type="protein sequence ID" value="MXV15647.1"/>
    <property type="molecule type" value="Genomic_DNA"/>
</dbReference>
<dbReference type="InterPro" id="IPR007627">
    <property type="entry name" value="RNA_pol_sigma70_r2"/>
</dbReference>
<proteinExistence type="inferred from homology"/>
<evidence type="ECO:0000256" key="3">
    <source>
        <dbReference type="ARBA" id="ARBA00023082"/>
    </source>
</evidence>
<dbReference type="GO" id="GO:0003677">
    <property type="term" value="F:DNA binding"/>
    <property type="evidence" value="ECO:0007669"/>
    <property type="project" value="InterPro"/>
</dbReference>